<dbReference type="GO" id="GO:0005525">
    <property type="term" value="F:GTP binding"/>
    <property type="evidence" value="ECO:0007669"/>
    <property type="project" value="UniProtKB-KW"/>
</dbReference>
<keyword evidence="1" id="KW-0547">Nucleotide-binding</keyword>
<keyword evidence="6" id="KW-1185">Reference proteome</keyword>
<dbReference type="Gene3D" id="1.10.1580.10">
    <property type="match status" value="1"/>
</dbReference>
<protein>
    <recommendedName>
        <fullName evidence="4">G domain-containing protein</fullName>
    </recommendedName>
</protein>
<proteinExistence type="predicted"/>
<reference evidence="5 6" key="1">
    <citation type="journal article" date="2015" name="Fungal Genet. Biol.">
        <title>Evolution of novel wood decay mechanisms in Agaricales revealed by the genome sequences of Fistulina hepatica and Cylindrobasidium torrendii.</title>
        <authorList>
            <person name="Floudas D."/>
            <person name="Held B.W."/>
            <person name="Riley R."/>
            <person name="Nagy L.G."/>
            <person name="Koehler G."/>
            <person name="Ransdell A.S."/>
            <person name="Younus H."/>
            <person name="Chow J."/>
            <person name="Chiniquy J."/>
            <person name="Lipzen A."/>
            <person name="Tritt A."/>
            <person name="Sun H."/>
            <person name="Haridas S."/>
            <person name="LaButti K."/>
            <person name="Ohm R.A."/>
            <person name="Kues U."/>
            <person name="Blanchette R.A."/>
            <person name="Grigoriev I.V."/>
            <person name="Minto R.E."/>
            <person name="Hibbett D.S."/>
        </authorList>
    </citation>
    <scope>NUCLEOTIDE SEQUENCE [LARGE SCALE GENOMIC DNA]</scope>
    <source>
        <strain evidence="5 6">FP15055 ss-10</strain>
    </source>
</reference>
<evidence type="ECO:0000313" key="6">
    <source>
        <dbReference type="Proteomes" id="UP000054007"/>
    </source>
</evidence>
<dbReference type="InterPro" id="IPR006073">
    <property type="entry name" value="GTP-bd"/>
</dbReference>
<organism evidence="5 6">
    <name type="scientific">Cylindrobasidium torrendii FP15055 ss-10</name>
    <dbReference type="NCBI Taxonomy" id="1314674"/>
    <lineage>
        <taxon>Eukaryota</taxon>
        <taxon>Fungi</taxon>
        <taxon>Dikarya</taxon>
        <taxon>Basidiomycota</taxon>
        <taxon>Agaricomycotina</taxon>
        <taxon>Agaricomycetes</taxon>
        <taxon>Agaricomycetidae</taxon>
        <taxon>Agaricales</taxon>
        <taxon>Marasmiineae</taxon>
        <taxon>Physalacriaceae</taxon>
        <taxon>Cylindrobasidium</taxon>
    </lineage>
</organism>
<feature type="region of interest" description="Disordered" evidence="3">
    <location>
        <begin position="351"/>
        <end position="405"/>
    </location>
</feature>
<dbReference type="OrthoDB" id="269151at2759"/>
<dbReference type="STRING" id="1314674.A0A0D7BRD1"/>
<dbReference type="AlphaFoldDB" id="A0A0D7BRD1"/>
<evidence type="ECO:0000256" key="1">
    <source>
        <dbReference type="ARBA" id="ARBA00022741"/>
    </source>
</evidence>
<evidence type="ECO:0000256" key="2">
    <source>
        <dbReference type="ARBA" id="ARBA00023134"/>
    </source>
</evidence>
<feature type="domain" description="G" evidence="4">
    <location>
        <begin position="141"/>
        <end position="208"/>
    </location>
</feature>
<keyword evidence="2" id="KW-0342">GTP-binding</keyword>
<dbReference type="PANTHER" id="PTHR45782:SF4">
    <property type="entry name" value="MITOCHONDRIAL RIBOSOME-ASSOCIATED GTPASE 1"/>
    <property type="match status" value="1"/>
</dbReference>
<dbReference type="Pfam" id="PF01926">
    <property type="entry name" value="MMR_HSR1"/>
    <property type="match status" value="1"/>
</dbReference>
<dbReference type="InterPro" id="IPR023179">
    <property type="entry name" value="GTP-bd_ortho_bundle_sf"/>
</dbReference>
<name>A0A0D7BRD1_9AGAR</name>
<evidence type="ECO:0000259" key="4">
    <source>
        <dbReference type="Pfam" id="PF01926"/>
    </source>
</evidence>
<dbReference type="Proteomes" id="UP000054007">
    <property type="component" value="Unassembled WGS sequence"/>
</dbReference>
<feature type="compositionally biased region" description="Basic and acidic residues" evidence="3">
    <location>
        <begin position="365"/>
        <end position="384"/>
    </location>
</feature>
<gene>
    <name evidence="5" type="ORF">CYLTODRAFT_434646</name>
</gene>
<dbReference type="GO" id="GO:0003924">
    <property type="term" value="F:GTPase activity"/>
    <property type="evidence" value="ECO:0007669"/>
    <property type="project" value="TreeGrafter"/>
</dbReference>
<sequence length="405" mass="45515">MALRNIPVPSLPVPPTWFPGHMNKFTRQLPSLLPRTHIVLEVRDSRLPLTSINRSLQEELRNWREKQRVHNNPICRHIVLLNKSDRVPSWGVSPFLSLMEEKYPDQEFVFTCLRDVKDTKKVYKMLADIGKGYPRLEAINVLIVGMPNIGKSTLLNGLRNQGIKGPTPKAVRTGPQPGLTQALSNRVKITESPPTYAFDTPGMMLPFLGHGPSGAERGAKLALIAGIKEGLYQSESLAEYLLYKLNVLNPSTPTYLSILPAGSSPTTNLDEFLTLLAKRMGMIVSGGHYDLQRAATFFVDWWRKKDGVSDSADADADAAFGWGFDFQWPVERQGADIRTLMEECHRNFEDHVETEEREGGMISDAQKEKKIKEERGQARLEKLARQGINPRKSSSTSSKRGSKRR</sequence>
<accession>A0A0D7BRD1</accession>
<evidence type="ECO:0000256" key="3">
    <source>
        <dbReference type="SAM" id="MobiDB-lite"/>
    </source>
</evidence>
<dbReference type="EMBL" id="KN880441">
    <property type="protein sequence ID" value="KIY72704.1"/>
    <property type="molecule type" value="Genomic_DNA"/>
</dbReference>
<dbReference type="Gene3D" id="3.40.50.300">
    <property type="entry name" value="P-loop containing nucleotide triphosphate hydrolases"/>
    <property type="match status" value="1"/>
</dbReference>
<evidence type="ECO:0000313" key="5">
    <source>
        <dbReference type="EMBL" id="KIY72704.1"/>
    </source>
</evidence>
<dbReference type="SUPFAM" id="SSF52540">
    <property type="entry name" value="P-loop containing nucleoside triphosphate hydrolases"/>
    <property type="match status" value="1"/>
</dbReference>
<dbReference type="GO" id="GO:0005739">
    <property type="term" value="C:mitochondrion"/>
    <property type="evidence" value="ECO:0007669"/>
    <property type="project" value="TreeGrafter"/>
</dbReference>
<dbReference type="PANTHER" id="PTHR45782">
    <property type="entry name" value="MITOCHONDRIAL RIBOSOME-ASSOCIATED GTPASE 1"/>
    <property type="match status" value="1"/>
</dbReference>
<dbReference type="InterPro" id="IPR027417">
    <property type="entry name" value="P-loop_NTPase"/>
</dbReference>
<dbReference type="GO" id="GO:0032543">
    <property type="term" value="P:mitochondrial translation"/>
    <property type="evidence" value="ECO:0007669"/>
    <property type="project" value="TreeGrafter"/>
</dbReference>